<feature type="region of interest" description="Disordered" evidence="1">
    <location>
        <begin position="1"/>
        <end position="142"/>
    </location>
</feature>
<evidence type="ECO:0000256" key="1">
    <source>
        <dbReference type="SAM" id="MobiDB-lite"/>
    </source>
</evidence>
<feature type="compositionally biased region" description="Basic and acidic residues" evidence="1">
    <location>
        <begin position="21"/>
        <end position="31"/>
    </location>
</feature>
<name>A0A9Q3CEZ4_9BASI</name>
<protein>
    <submittedName>
        <fullName evidence="2">Uncharacterized protein</fullName>
    </submittedName>
</protein>
<evidence type="ECO:0000313" key="3">
    <source>
        <dbReference type="Proteomes" id="UP000765509"/>
    </source>
</evidence>
<feature type="compositionally biased region" description="Basic residues" evidence="1">
    <location>
        <begin position="119"/>
        <end position="135"/>
    </location>
</feature>
<dbReference type="EMBL" id="AVOT02006345">
    <property type="protein sequence ID" value="MBW0481335.1"/>
    <property type="molecule type" value="Genomic_DNA"/>
</dbReference>
<proteinExistence type="predicted"/>
<evidence type="ECO:0000313" key="2">
    <source>
        <dbReference type="EMBL" id="MBW0481335.1"/>
    </source>
</evidence>
<dbReference type="AlphaFoldDB" id="A0A9Q3CEZ4"/>
<organism evidence="2 3">
    <name type="scientific">Austropuccinia psidii MF-1</name>
    <dbReference type="NCBI Taxonomy" id="1389203"/>
    <lineage>
        <taxon>Eukaryota</taxon>
        <taxon>Fungi</taxon>
        <taxon>Dikarya</taxon>
        <taxon>Basidiomycota</taxon>
        <taxon>Pucciniomycotina</taxon>
        <taxon>Pucciniomycetes</taxon>
        <taxon>Pucciniales</taxon>
        <taxon>Sphaerophragmiaceae</taxon>
        <taxon>Austropuccinia</taxon>
    </lineage>
</organism>
<gene>
    <name evidence="2" type="ORF">O181_021050</name>
</gene>
<comment type="caution">
    <text evidence="2">The sequence shown here is derived from an EMBL/GenBank/DDBJ whole genome shotgun (WGS) entry which is preliminary data.</text>
</comment>
<accession>A0A9Q3CEZ4</accession>
<keyword evidence="3" id="KW-1185">Reference proteome</keyword>
<feature type="compositionally biased region" description="Polar residues" evidence="1">
    <location>
        <begin position="32"/>
        <end position="48"/>
    </location>
</feature>
<reference evidence="2" key="1">
    <citation type="submission" date="2021-03" db="EMBL/GenBank/DDBJ databases">
        <title>Draft genome sequence of rust myrtle Austropuccinia psidii MF-1, a brazilian biotype.</title>
        <authorList>
            <person name="Quecine M.C."/>
            <person name="Pachon D.M.R."/>
            <person name="Bonatelli M.L."/>
            <person name="Correr F.H."/>
            <person name="Franceschini L.M."/>
            <person name="Leite T.F."/>
            <person name="Margarido G.R.A."/>
            <person name="Almeida C.A."/>
            <person name="Ferrarezi J.A."/>
            <person name="Labate C.A."/>
        </authorList>
    </citation>
    <scope>NUCLEOTIDE SEQUENCE</scope>
    <source>
        <strain evidence="2">MF-1</strain>
    </source>
</reference>
<dbReference type="Proteomes" id="UP000765509">
    <property type="component" value="Unassembled WGS sequence"/>
</dbReference>
<sequence>MEHGQQEVHPSITLGRTWNKLPEDMSHRDSLQRSYANQQRIESQQVVQSPGGEGNQDKGESSHYPSYRRPLIQRKPTLIPSRSQGVDHLNSPVASHHSGTRGSVAKSHHPSQSQEVYRRRQGYNRKNKTSFSHRKKESDPIIQKLLQLVKEVHKSQK</sequence>